<keyword evidence="5" id="KW-0418">Kinase</keyword>
<evidence type="ECO:0000256" key="2">
    <source>
        <dbReference type="ARBA" id="ARBA00022527"/>
    </source>
</evidence>
<evidence type="ECO:0000256" key="7">
    <source>
        <dbReference type="SAM" id="MobiDB-lite"/>
    </source>
</evidence>
<dbReference type="InterPro" id="IPR011009">
    <property type="entry name" value="Kinase-like_dom_sf"/>
</dbReference>
<keyword evidence="8" id="KW-0472">Membrane</keyword>
<protein>
    <recommendedName>
        <fullName evidence="1">non-specific serine/threonine protein kinase</fullName>
        <ecNumber evidence="1">2.7.11.1</ecNumber>
    </recommendedName>
</protein>
<dbReference type="PANTHER" id="PTHR43289">
    <property type="entry name" value="MITOGEN-ACTIVATED PROTEIN KINASE KINASE KINASE 20-RELATED"/>
    <property type="match status" value="1"/>
</dbReference>
<feature type="domain" description="Protein kinase" evidence="9">
    <location>
        <begin position="11"/>
        <end position="263"/>
    </location>
</feature>
<evidence type="ECO:0000256" key="8">
    <source>
        <dbReference type="SAM" id="Phobius"/>
    </source>
</evidence>
<keyword evidence="2" id="KW-0723">Serine/threonine-protein kinase</keyword>
<dbReference type="SUPFAM" id="SSF56112">
    <property type="entry name" value="Protein kinase-like (PK-like)"/>
    <property type="match status" value="1"/>
</dbReference>
<keyword evidence="6" id="KW-0067">ATP-binding</keyword>
<feature type="compositionally biased region" description="Acidic residues" evidence="7">
    <location>
        <begin position="362"/>
        <end position="371"/>
    </location>
</feature>
<name>A0ABN2IHT9_9ACTN</name>
<dbReference type="EMBL" id="BAAANY010000030">
    <property type="protein sequence ID" value="GAA1705373.1"/>
    <property type="molecule type" value="Genomic_DNA"/>
</dbReference>
<evidence type="ECO:0000313" key="10">
    <source>
        <dbReference type="EMBL" id="GAA1705373.1"/>
    </source>
</evidence>
<dbReference type="RefSeq" id="WP_344313897.1">
    <property type="nucleotide sequence ID" value="NZ_BAAANY010000030.1"/>
</dbReference>
<accession>A0ABN2IHT9</accession>
<comment type="caution">
    <text evidence="10">The sequence shown here is derived from an EMBL/GenBank/DDBJ whole genome shotgun (WGS) entry which is preliminary data.</text>
</comment>
<dbReference type="InterPro" id="IPR000719">
    <property type="entry name" value="Prot_kinase_dom"/>
</dbReference>
<dbReference type="Proteomes" id="UP001500618">
    <property type="component" value="Unassembled WGS sequence"/>
</dbReference>
<keyword evidence="4" id="KW-0547">Nucleotide-binding</keyword>
<dbReference type="EC" id="2.7.11.1" evidence="1"/>
<evidence type="ECO:0000313" key="11">
    <source>
        <dbReference type="Proteomes" id="UP001500618"/>
    </source>
</evidence>
<keyword evidence="8" id="KW-1133">Transmembrane helix</keyword>
<dbReference type="PANTHER" id="PTHR43289:SF6">
    <property type="entry name" value="SERINE_THREONINE-PROTEIN KINASE NEKL-3"/>
    <property type="match status" value="1"/>
</dbReference>
<feature type="region of interest" description="Disordered" evidence="7">
    <location>
        <begin position="273"/>
        <end position="386"/>
    </location>
</feature>
<feature type="region of interest" description="Disordered" evidence="7">
    <location>
        <begin position="578"/>
        <end position="603"/>
    </location>
</feature>
<keyword evidence="11" id="KW-1185">Reference proteome</keyword>
<gene>
    <name evidence="10" type="ORF">GCM10009765_63240</name>
</gene>
<evidence type="ECO:0000259" key="9">
    <source>
        <dbReference type="PROSITE" id="PS50011"/>
    </source>
</evidence>
<dbReference type="SMART" id="SM00220">
    <property type="entry name" value="S_TKc"/>
    <property type="match status" value="1"/>
</dbReference>
<sequence length="688" mass="72876">MSTTEASMSLNEQLTSVGSGPMAAVYRSDLGGVSSALKVFPGRFDRRTVAELDREFAKLRALRVPAALIPSRIEQLPDGRHALRMEFCTQSLAALVQRCGALQPSDVLVLGYAAATALAAAHSVGVPHGGVHPKNVLFRPTGEAVLADFGVPLRRAFPRDPMQSIEWLSPESLRDDILSDRTDLYGLGAVLHFALTGRPPHPGRLGERLGDRVLRVLREPVPPIALPGVPGELSLMTGALLSADPARRPVSAEFVAYRLSTLLAYQQRGPAAYHAPPPFQPPAPPTSPAPPLAAPPVPTPPVSTPPVPTLPVPTLPVPTPPVPTPPPAAAPIPPPPAASTPPVPAPNPRPLPVVQTPYQPAIDEDDFDDFQETPNPSFASPAPEKPVVAPIVERPAVAPVAEYPVQPVIAEPLVEAATTAATVVDIPEVVEVAPEPARGGEGAFDDFDTPDNAAEFDHQEDDFTKVAADFAELPDVFDQPSPGPTSDFPAPTRDFAEPREDFTEPGSGLAEPPDDDFDDLLPTAEPSHYPPAVPAAAPREPRRRIPYRMIIGAAALAVAVVVPLVLVFQSHPPELTTTPRPVRSVATSVPSGQPPKSVTLTLSNPTDLGNEVVLNWTGSVPNLDFAVVVAQENGPTKVVIANRLRSLTVAVDPARKYCFQIQAVDSSSSDSQVYESQPKPIRGATCQQ</sequence>
<evidence type="ECO:0000256" key="5">
    <source>
        <dbReference type="ARBA" id="ARBA00022777"/>
    </source>
</evidence>
<feature type="compositionally biased region" description="Pro residues" evidence="7">
    <location>
        <begin position="275"/>
        <end position="351"/>
    </location>
</feature>
<dbReference type="Gene3D" id="1.10.510.10">
    <property type="entry name" value="Transferase(Phosphotransferase) domain 1"/>
    <property type="match status" value="1"/>
</dbReference>
<keyword evidence="3" id="KW-0808">Transferase</keyword>
<organism evidence="10 11">
    <name type="scientific">Fodinicola feengrottensis</name>
    <dbReference type="NCBI Taxonomy" id="435914"/>
    <lineage>
        <taxon>Bacteria</taxon>
        <taxon>Bacillati</taxon>
        <taxon>Actinomycetota</taxon>
        <taxon>Actinomycetes</taxon>
        <taxon>Mycobacteriales</taxon>
        <taxon>Fodinicola</taxon>
    </lineage>
</organism>
<feature type="transmembrane region" description="Helical" evidence="8">
    <location>
        <begin position="549"/>
        <end position="568"/>
    </location>
</feature>
<evidence type="ECO:0000256" key="1">
    <source>
        <dbReference type="ARBA" id="ARBA00012513"/>
    </source>
</evidence>
<dbReference type="PROSITE" id="PS50011">
    <property type="entry name" value="PROTEIN_KINASE_DOM"/>
    <property type="match status" value="1"/>
</dbReference>
<keyword evidence="8" id="KW-0812">Transmembrane</keyword>
<evidence type="ECO:0000256" key="3">
    <source>
        <dbReference type="ARBA" id="ARBA00022679"/>
    </source>
</evidence>
<evidence type="ECO:0000256" key="4">
    <source>
        <dbReference type="ARBA" id="ARBA00022741"/>
    </source>
</evidence>
<feature type="region of interest" description="Disordered" evidence="7">
    <location>
        <begin position="475"/>
        <end position="539"/>
    </location>
</feature>
<dbReference type="Pfam" id="PF00069">
    <property type="entry name" value="Pkinase"/>
    <property type="match status" value="1"/>
</dbReference>
<reference evidence="10 11" key="1">
    <citation type="journal article" date="2019" name="Int. J. Syst. Evol. Microbiol.">
        <title>The Global Catalogue of Microorganisms (GCM) 10K type strain sequencing project: providing services to taxonomists for standard genome sequencing and annotation.</title>
        <authorList>
            <consortium name="The Broad Institute Genomics Platform"/>
            <consortium name="The Broad Institute Genome Sequencing Center for Infectious Disease"/>
            <person name="Wu L."/>
            <person name="Ma J."/>
        </authorList>
    </citation>
    <scope>NUCLEOTIDE SEQUENCE [LARGE SCALE GENOMIC DNA]</scope>
    <source>
        <strain evidence="10 11">JCM 14718</strain>
    </source>
</reference>
<evidence type="ECO:0000256" key="6">
    <source>
        <dbReference type="ARBA" id="ARBA00022840"/>
    </source>
</evidence>
<feature type="region of interest" description="Disordered" evidence="7">
    <location>
        <begin position="669"/>
        <end position="688"/>
    </location>
</feature>
<proteinExistence type="predicted"/>